<feature type="transmembrane region" description="Helical" evidence="1">
    <location>
        <begin position="48"/>
        <end position="69"/>
    </location>
</feature>
<dbReference type="InterPro" id="IPR036259">
    <property type="entry name" value="MFS_trans_sf"/>
</dbReference>
<feature type="transmembrane region" description="Helical" evidence="1">
    <location>
        <begin position="141"/>
        <end position="164"/>
    </location>
</feature>
<gene>
    <name evidence="2" type="ORF">DYB32_010827</name>
</gene>
<feature type="transmembrane region" description="Helical" evidence="1">
    <location>
        <begin position="176"/>
        <end position="199"/>
    </location>
</feature>
<dbReference type="EMBL" id="QUSY01004146">
    <property type="protein sequence ID" value="RHY14674.1"/>
    <property type="molecule type" value="Genomic_DNA"/>
</dbReference>
<dbReference type="Proteomes" id="UP000285060">
    <property type="component" value="Unassembled WGS sequence"/>
</dbReference>
<reference evidence="2 3" key="1">
    <citation type="submission" date="2018-08" db="EMBL/GenBank/DDBJ databases">
        <title>Aphanomyces genome sequencing and annotation.</title>
        <authorList>
            <person name="Minardi D."/>
            <person name="Oidtmann B."/>
            <person name="Van Der Giezen M."/>
            <person name="Studholme D.J."/>
        </authorList>
    </citation>
    <scope>NUCLEOTIDE SEQUENCE [LARGE SCALE GENOMIC DNA]</scope>
    <source>
        <strain evidence="2 3">NJM0002</strain>
    </source>
</reference>
<evidence type="ECO:0000313" key="3">
    <source>
        <dbReference type="Proteomes" id="UP000285060"/>
    </source>
</evidence>
<evidence type="ECO:0000256" key="1">
    <source>
        <dbReference type="SAM" id="Phobius"/>
    </source>
</evidence>
<comment type="caution">
    <text evidence="2">The sequence shown here is derived from an EMBL/GenBank/DDBJ whole genome shotgun (WGS) entry which is preliminary data.</text>
</comment>
<evidence type="ECO:0000313" key="2">
    <source>
        <dbReference type="EMBL" id="RHY14674.1"/>
    </source>
</evidence>
<dbReference type="Gene3D" id="1.20.1250.20">
    <property type="entry name" value="MFS general substrate transporter like domains"/>
    <property type="match status" value="1"/>
</dbReference>
<evidence type="ECO:0008006" key="4">
    <source>
        <dbReference type="Google" id="ProtNLM"/>
    </source>
</evidence>
<accession>A0A418AEX5</accession>
<keyword evidence="3" id="KW-1185">Reference proteome</keyword>
<feature type="transmembrane region" description="Helical" evidence="1">
    <location>
        <begin position="89"/>
        <end position="108"/>
    </location>
</feature>
<proteinExistence type="predicted"/>
<feature type="transmembrane region" description="Helical" evidence="1">
    <location>
        <begin position="115"/>
        <end position="135"/>
    </location>
</feature>
<organism evidence="2 3">
    <name type="scientific">Aphanomyces invadans</name>
    <dbReference type="NCBI Taxonomy" id="157072"/>
    <lineage>
        <taxon>Eukaryota</taxon>
        <taxon>Sar</taxon>
        <taxon>Stramenopiles</taxon>
        <taxon>Oomycota</taxon>
        <taxon>Saprolegniomycetes</taxon>
        <taxon>Saprolegniales</taxon>
        <taxon>Verrucalvaceae</taxon>
        <taxon>Aphanomyces</taxon>
    </lineage>
</organism>
<dbReference type="AlphaFoldDB" id="A0A418AEX5"/>
<protein>
    <recommendedName>
        <fullName evidence="4">Major facilitator superfamily (MFS) profile domain-containing protein</fullName>
    </recommendedName>
</protein>
<keyword evidence="1" id="KW-0472">Membrane</keyword>
<dbReference type="VEuPathDB" id="FungiDB:H310_10385"/>
<dbReference type="SUPFAM" id="SSF103473">
    <property type="entry name" value="MFS general substrate transporter"/>
    <property type="match status" value="1"/>
</dbReference>
<sequence>MLRWIERYWTVHVAPESTDEVEAERYLVVVPTGVATIAPVKCVEFSRWHLLVTSCFAMFAAGTLGAYAILGDALDVHFYAAKTGDSATVLYQTYIWMGLCAAVAGPFVERRGPRIGMVVATAMLTIGFTLAQLAVMTKCPALLFIGYGGFCGGGFGVEIVSTMAASQKWFPDIRGLTAGVCMSAFGMGSFAAACTYNAILHRKGSDERAASARHLPFVFSSAGLAAFFRPPRPAHRFHSQDCPSLVQDAYLRNGSFQPVATPWGHVEIVVGMTLVNYTAVREAVDGTDMAYFKQVKALSLMQCIWSTDFFFL</sequence>
<keyword evidence="1" id="KW-1133">Transmembrane helix</keyword>
<keyword evidence="1" id="KW-0812">Transmembrane</keyword>
<name>A0A418AEX5_9STRA</name>
<feature type="non-terminal residue" evidence="2">
    <location>
        <position position="312"/>
    </location>
</feature>